<keyword evidence="2" id="KW-1185">Reference proteome</keyword>
<dbReference type="Proteomes" id="UP000035036">
    <property type="component" value="Chromosome"/>
</dbReference>
<dbReference type="InterPro" id="IPR011006">
    <property type="entry name" value="CheY-like_superfamily"/>
</dbReference>
<protein>
    <recommendedName>
        <fullName evidence="3">Response regulatory domain-containing protein</fullName>
    </recommendedName>
</protein>
<evidence type="ECO:0000313" key="1">
    <source>
        <dbReference type="EMBL" id="AJF07442.1"/>
    </source>
</evidence>
<dbReference type="OrthoDB" id="9960626at2"/>
<organism evidence="1 2">
    <name type="scientific">Geoalkalibacter subterraneus</name>
    <dbReference type="NCBI Taxonomy" id="483547"/>
    <lineage>
        <taxon>Bacteria</taxon>
        <taxon>Pseudomonadati</taxon>
        <taxon>Thermodesulfobacteriota</taxon>
        <taxon>Desulfuromonadia</taxon>
        <taxon>Desulfuromonadales</taxon>
        <taxon>Geoalkalibacteraceae</taxon>
        <taxon>Geoalkalibacter</taxon>
    </lineage>
</organism>
<dbReference type="EMBL" id="CP010311">
    <property type="protein sequence ID" value="AJF07442.1"/>
    <property type="molecule type" value="Genomic_DNA"/>
</dbReference>
<dbReference type="RefSeq" id="WP_040201350.1">
    <property type="nucleotide sequence ID" value="NZ_CP010311.1"/>
</dbReference>
<dbReference type="SUPFAM" id="SSF52172">
    <property type="entry name" value="CheY-like"/>
    <property type="match status" value="1"/>
</dbReference>
<evidence type="ECO:0000313" key="2">
    <source>
        <dbReference type="Proteomes" id="UP000035036"/>
    </source>
</evidence>
<dbReference type="AlphaFoldDB" id="A0A0B5FH12"/>
<proteinExistence type="predicted"/>
<reference evidence="1 2" key="1">
    <citation type="journal article" date="2015" name="Genome Announc.">
        <title>Genomes of Geoalkalibacter ferrihydriticus Z-0531T and Geoalkalibacter subterraneus Red1T, Two Haloalkaliphilic Metal-Reducing Deltaproteobacteria.</title>
        <authorList>
            <person name="Badalamenti J.P."/>
            <person name="Krajmalnik-Brown R."/>
            <person name="Torres C.I."/>
            <person name="Bond D.R."/>
        </authorList>
    </citation>
    <scope>NUCLEOTIDE SEQUENCE [LARGE SCALE GENOMIC DNA]</scope>
    <source>
        <strain evidence="1 2">Red1</strain>
    </source>
</reference>
<name>A0A0B5FH12_9BACT</name>
<sequence length="125" mass="14602">MSDARVLMLDWCTDACRETVFLLRLRGCQVTVVRDGHEMLNWFFSQMSSDIPFDALVVNRFQRIEEVEEIFETLRMRGVQTPVLLVEREDLPRNFDIEQWGGRTCHPRDLVGSLTGFLQLDPVLQ</sequence>
<dbReference type="KEGG" id="gsb:GSUB_13960"/>
<gene>
    <name evidence="1" type="ORF">GSUB_13960</name>
</gene>
<dbReference type="HOGENOM" id="CLU_1989460_0_0_7"/>
<accession>A0A0B5FH12</accession>
<evidence type="ECO:0008006" key="3">
    <source>
        <dbReference type="Google" id="ProtNLM"/>
    </source>
</evidence>
<dbReference type="STRING" id="483547.GSUB_13960"/>